<dbReference type="PROSITE" id="PS50110">
    <property type="entry name" value="RESPONSE_REGULATORY"/>
    <property type="match status" value="1"/>
</dbReference>
<accession>A0ABV6B9P2</accession>
<dbReference type="Proteomes" id="UP001589813">
    <property type="component" value="Unassembled WGS sequence"/>
</dbReference>
<dbReference type="SUPFAM" id="SSF52172">
    <property type="entry name" value="CheY-like"/>
    <property type="match status" value="1"/>
</dbReference>
<feature type="domain" description="Response regulatory" evidence="4">
    <location>
        <begin position="550"/>
        <end position="666"/>
    </location>
</feature>
<evidence type="ECO:0000313" key="5">
    <source>
        <dbReference type="EMBL" id="MFC0047580.1"/>
    </source>
</evidence>
<organism evidence="5 6">
    <name type="scientific">Rheinheimera tilapiae</name>
    <dbReference type="NCBI Taxonomy" id="875043"/>
    <lineage>
        <taxon>Bacteria</taxon>
        <taxon>Pseudomonadati</taxon>
        <taxon>Pseudomonadota</taxon>
        <taxon>Gammaproteobacteria</taxon>
        <taxon>Chromatiales</taxon>
        <taxon>Chromatiaceae</taxon>
        <taxon>Rheinheimera</taxon>
    </lineage>
</organism>
<keyword evidence="3" id="KW-0812">Transmembrane</keyword>
<evidence type="ECO:0000259" key="4">
    <source>
        <dbReference type="PROSITE" id="PS50110"/>
    </source>
</evidence>
<proteinExistence type="predicted"/>
<dbReference type="Gene3D" id="3.40.50.2300">
    <property type="match status" value="1"/>
</dbReference>
<keyword evidence="1 2" id="KW-0597">Phosphoprotein</keyword>
<dbReference type="EMBL" id="JBHLXP010000001">
    <property type="protein sequence ID" value="MFC0047580.1"/>
    <property type="molecule type" value="Genomic_DNA"/>
</dbReference>
<dbReference type="PROSITE" id="PS51257">
    <property type="entry name" value="PROKAR_LIPOPROTEIN"/>
    <property type="match status" value="1"/>
</dbReference>
<dbReference type="InterPro" id="IPR001789">
    <property type="entry name" value="Sig_transdc_resp-reg_receiver"/>
</dbReference>
<dbReference type="InterPro" id="IPR050956">
    <property type="entry name" value="2C_system_His_kinase"/>
</dbReference>
<dbReference type="PANTHER" id="PTHR43719:SF28">
    <property type="entry name" value="PEROXIDE STRESS-ACTIVATED HISTIDINE KINASE MAK1-RELATED"/>
    <property type="match status" value="1"/>
</dbReference>
<name>A0ABV6B9P2_9GAMM</name>
<dbReference type="InterPro" id="IPR011006">
    <property type="entry name" value="CheY-like_superfamily"/>
</dbReference>
<keyword evidence="6" id="KW-1185">Reference proteome</keyword>
<dbReference type="PANTHER" id="PTHR43719">
    <property type="entry name" value="TWO-COMPONENT HISTIDINE KINASE"/>
    <property type="match status" value="1"/>
</dbReference>
<sequence length="672" mass="75709">MLKPKLLIALVTALLMAALAACWLQYQLHAKNQQLQLGRVAEHLSDHLIADPVDAAELMTFARENSPVGLLSLELLDANGKQLVFVGEPVQNSSISVRDVEQQSPTLWHQSLNDGRLLVIRATDVPVSYIWIYGLLAAALTIWLGSKLMQRRLERFYSQIWQSIPEPHRKQDPAAAEINRLSLAVRQLAKQQDEAAHQATLNLQIMQSQQKLHVEQQTEIRQQLSQSELKTLQLGRDLQCWHSLAGQAPQLQHAELAFWLAMLNRKQQQTTTPNLTLQGIPQWFAQAIRTLQPMWPAGILLLPDEDPDASRYQAEMDGQLMQQLLHSLLLAVKPLIDGKELLVSYRLYSGARDKLQLKIQYTGKSLSARSRQVLAQGGLAEPHWEDIPFEVCFGLMQQLSAEFQIQELADLGTRLDLSIRISGQQPLSNRRFQNLVIYDPRPCRLDLWRHSLLGVSEQVVATKSITELKAALTSRLIDTVVVHWNYEDMPDNELAELQHISGRYQLILFAPAGLQQRFGTQPPGTQFISPLLLADLQDLPQPGSQFSSQQLLIVDDNPTNLSFVRAMLSGQGISIDFATTGHEALKLASHSRYQLILMDIQLPDLSGIEVTKRIRQLRHHQQTVILAFTGHALPEEAVSFRLAGMDDVMIKPLDARKIAHIMSRIRPLAETQ</sequence>
<protein>
    <submittedName>
        <fullName evidence="5">Response regulator</fullName>
    </submittedName>
</protein>
<evidence type="ECO:0000256" key="2">
    <source>
        <dbReference type="PROSITE-ProRule" id="PRU00169"/>
    </source>
</evidence>
<keyword evidence="3" id="KW-0472">Membrane</keyword>
<dbReference type="SMART" id="SM00448">
    <property type="entry name" value="REC"/>
    <property type="match status" value="1"/>
</dbReference>
<evidence type="ECO:0000256" key="3">
    <source>
        <dbReference type="SAM" id="Phobius"/>
    </source>
</evidence>
<feature type="modified residue" description="4-aspartylphosphate" evidence="2">
    <location>
        <position position="599"/>
    </location>
</feature>
<dbReference type="RefSeq" id="WP_377240987.1">
    <property type="nucleotide sequence ID" value="NZ_JBHLXP010000001.1"/>
</dbReference>
<gene>
    <name evidence="5" type="ORF">ACFFJP_04645</name>
</gene>
<keyword evidence="3" id="KW-1133">Transmembrane helix</keyword>
<evidence type="ECO:0000256" key="1">
    <source>
        <dbReference type="ARBA" id="ARBA00022553"/>
    </source>
</evidence>
<reference evidence="5 6" key="1">
    <citation type="submission" date="2024-09" db="EMBL/GenBank/DDBJ databases">
        <authorList>
            <person name="Sun Q."/>
            <person name="Mori K."/>
        </authorList>
    </citation>
    <scope>NUCLEOTIDE SEQUENCE [LARGE SCALE GENOMIC DNA]</scope>
    <source>
        <strain evidence="5 6">KCTC 23315</strain>
    </source>
</reference>
<feature type="transmembrane region" description="Helical" evidence="3">
    <location>
        <begin position="128"/>
        <end position="146"/>
    </location>
</feature>
<evidence type="ECO:0000313" key="6">
    <source>
        <dbReference type="Proteomes" id="UP001589813"/>
    </source>
</evidence>
<dbReference type="CDD" id="cd17546">
    <property type="entry name" value="REC_hyHK_CKI1_RcsC-like"/>
    <property type="match status" value="1"/>
</dbReference>
<comment type="caution">
    <text evidence="5">The sequence shown here is derived from an EMBL/GenBank/DDBJ whole genome shotgun (WGS) entry which is preliminary data.</text>
</comment>
<dbReference type="Pfam" id="PF00072">
    <property type="entry name" value="Response_reg"/>
    <property type="match status" value="1"/>
</dbReference>